<reference evidence="3 4" key="1">
    <citation type="submission" date="2021-03" db="EMBL/GenBank/DDBJ databases">
        <title>Genomic Encyclopedia of Type Strains, Phase IV (KMG-IV): sequencing the most valuable type-strain genomes for metagenomic binning, comparative biology and taxonomic classification.</title>
        <authorList>
            <person name="Goeker M."/>
        </authorList>
    </citation>
    <scope>NUCLEOTIDE SEQUENCE [LARGE SCALE GENOMIC DNA]</scope>
    <source>
        <strain evidence="3 4">DSM 101953</strain>
    </source>
</reference>
<dbReference type="EMBL" id="JAGGLV010000016">
    <property type="protein sequence ID" value="MBP2114225.1"/>
    <property type="molecule type" value="Genomic_DNA"/>
</dbReference>
<comment type="caution">
    <text evidence="3">The sequence shown here is derived from an EMBL/GenBank/DDBJ whole genome shotgun (WGS) entry which is preliminary data.</text>
</comment>
<proteinExistence type="predicted"/>
<evidence type="ECO:0008006" key="5">
    <source>
        <dbReference type="Google" id="ProtNLM"/>
    </source>
</evidence>
<dbReference type="SUPFAM" id="SSF82171">
    <property type="entry name" value="DPP6 N-terminal domain-like"/>
    <property type="match status" value="1"/>
</dbReference>
<feature type="compositionally biased region" description="Low complexity" evidence="1">
    <location>
        <begin position="28"/>
        <end position="53"/>
    </location>
</feature>
<keyword evidence="4" id="KW-1185">Reference proteome</keyword>
<dbReference type="Proteomes" id="UP000773462">
    <property type="component" value="Unassembled WGS sequence"/>
</dbReference>
<keyword evidence="2" id="KW-0732">Signal</keyword>
<feature type="region of interest" description="Disordered" evidence="1">
    <location>
        <begin position="21"/>
        <end position="56"/>
    </location>
</feature>
<evidence type="ECO:0000256" key="1">
    <source>
        <dbReference type="SAM" id="MobiDB-lite"/>
    </source>
</evidence>
<evidence type="ECO:0000256" key="2">
    <source>
        <dbReference type="SAM" id="SignalP"/>
    </source>
</evidence>
<name>A0ABS4NVY5_9BACL</name>
<evidence type="ECO:0000313" key="3">
    <source>
        <dbReference type="EMBL" id="MBP2114225.1"/>
    </source>
</evidence>
<sequence>MRYMAAIVLAAALLSGCQGADKAGVNGSSPSPSSPAEGSPTAMSATPTTSAPSSEEEPLLYIEQLKVIGGGGQLIQVKSNSDIDKKSLEQAIKNSLQTSDPETEFRYTLEWESPRFVQIRLHLDEGSVWSGTFNLDEAVTTDGRKYASTEQPYRNTVVIRAGDGEGSLLFQGVTSGTRRVVPAWNTGWIKSIQTRESVAPSYLFYGQEKHHLVHALTGEALEIPVFAQEKGAYGNDYGYHEMYSDRFYGDFTYMISGNKTLYRVDLKGFTRTKLHVFSKPVYGMSSSPDGKRIAVLTAHDEYIGPGADLTVLDQKGKILHSQQNAAFISHSDGFLFVYSLTWEDDSNLILPADRGEHNPLGQVRYNTGSRTSTAMQDQRITDQLKKDLAEHERQPHNDLLLSGLNWSPDNRFAAFKSGTGAIQVYDTQERSFTFVAAGTLLGWMPDGTLAWADIKDHVYTL</sequence>
<dbReference type="PROSITE" id="PS51257">
    <property type="entry name" value="PROKAR_LIPOPROTEIN"/>
    <property type="match status" value="1"/>
</dbReference>
<feature type="chain" id="PRO_5047015631" description="WD40 repeat domain-containing protein" evidence="2">
    <location>
        <begin position="21"/>
        <end position="461"/>
    </location>
</feature>
<dbReference type="RefSeq" id="WP_209876670.1">
    <property type="nucleotide sequence ID" value="NZ_JAGGLV010000016.1"/>
</dbReference>
<evidence type="ECO:0000313" key="4">
    <source>
        <dbReference type="Proteomes" id="UP000773462"/>
    </source>
</evidence>
<dbReference type="InterPro" id="IPR015943">
    <property type="entry name" value="WD40/YVTN_repeat-like_dom_sf"/>
</dbReference>
<dbReference type="Gene3D" id="2.130.10.10">
    <property type="entry name" value="YVTN repeat-like/Quinoprotein amine dehydrogenase"/>
    <property type="match status" value="1"/>
</dbReference>
<accession>A0ABS4NVY5</accession>
<feature type="signal peptide" evidence="2">
    <location>
        <begin position="1"/>
        <end position="20"/>
    </location>
</feature>
<gene>
    <name evidence="3" type="ORF">J2Z70_004391</name>
</gene>
<protein>
    <recommendedName>
        <fullName evidence="5">WD40 repeat domain-containing protein</fullName>
    </recommendedName>
</protein>
<organism evidence="3 4">
    <name type="scientific">Paenibacillus silagei</name>
    <dbReference type="NCBI Taxonomy" id="1670801"/>
    <lineage>
        <taxon>Bacteria</taxon>
        <taxon>Bacillati</taxon>
        <taxon>Bacillota</taxon>
        <taxon>Bacilli</taxon>
        <taxon>Bacillales</taxon>
        <taxon>Paenibacillaceae</taxon>
        <taxon>Paenibacillus</taxon>
    </lineage>
</organism>